<dbReference type="Gene3D" id="3.10.20.370">
    <property type="match status" value="1"/>
</dbReference>
<feature type="compositionally biased region" description="Basic and acidic residues" evidence="15">
    <location>
        <begin position="640"/>
        <end position="651"/>
    </location>
</feature>
<dbReference type="InterPro" id="IPR041588">
    <property type="entry name" value="Integrase_H2C2"/>
</dbReference>
<keyword evidence="8" id="KW-0378">Hydrolase</keyword>
<keyword evidence="11" id="KW-0695">RNA-directed DNA polymerase</keyword>
<dbReference type="Gene3D" id="1.10.510.10">
    <property type="entry name" value="Transferase(Phosphotransferase) domain 1"/>
    <property type="match status" value="1"/>
</dbReference>
<keyword evidence="10" id="KW-0229">DNA integration</keyword>
<keyword evidence="3" id="KW-0548">Nucleotidyltransferase</keyword>
<gene>
    <name evidence="17" type="ORF">LSAT_V11C900490520</name>
</gene>
<dbReference type="InterPro" id="IPR050951">
    <property type="entry name" value="Retrovirus_Pol_polyprotein"/>
</dbReference>
<dbReference type="Pfam" id="PF24626">
    <property type="entry name" value="SH3_Tf2-1"/>
    <property type="match status" value="1"/>
</dbReference>
<dbReference type="InterPro" id="IPR041373">
    <property type="entry name" value="RT_RNaseH"/>
</dbReference>
<feature type="compositionally biased region" description="Polar residues" evidence="15">
    <location>
        <begin position="623"/>
        <end position="632"/>
    </location>
</feature>
<dbReference type="Gene3D" id="1.10.340.70">
    <property type="match status" value="1"/>
</dbReference>
<protein>
    <recommendedName>
        <fullName evidence="16">Integrase catalytic domain-containing protein</fullName>
    </recommendedName>
</protein>
<evidence type="ECO:0000256" key="11">
    <source>
        <dbReference type="ARBA" id="ARBA00022918"/>
    </source>
</evidence>
<name>A0A9R1UHU3_LACSA</name>
<accession>A0A9R1UHU3</accession>
<evidence type="ECO:0000256" key="15">
    <source>
        <dbReference type="SAM" id="MobiDB-lite"/>
    </source>
</evidence>
<dbReference type="GO" id="GO:0003677">
    <property type="term" value="F:DNA binding"/>
    <property type="evidence" value="ECO:0007669"/>
    <property type="project" value="UniProtKB-KW"/>
</dbReference>
<dbReference type="GO" id="GO:0004519">
    <property type="term" value="F:endonuclease activity"/>
    <property type="evidence" value="ECO:0007669"/>
    <property type="project" value="UniProtKB-KW"/>
</dbReference>
<dbReference type="GO" id="GO:0003887">
    <property type="term" value="F:DNA-directed DNA polymerase activity"/>
    <property type="evidence" value="ECO:0007669"/>
    <property type="project" value="UniProtKB-KW"/>
</dbReference>
<evidence type="ECO:0000313" key="18">
    <source>
        <dbReference type="Proteomes" id="UP000235145"/>
    </source>
</evidence>
<dbReference type="SUPFAM" id="SSF56672">
    <property type="entry name" value="DNA/RNA polymerases"/>
    <property type="match status" value="1"/>
</dbReference>
<evidence type="ECO:0000256" key="13">
    <source>
        <dbReference type="ARBA" id="ARBA00023125"/>
    </source>
</evidence>
<keyword evidence="9" id="KW-0460">Magnesium</keyword>
<evidence type="ECO:0000256" key="8">
    <source>
        <dbReference type="ARBA" id="ARBA00022801"/>
    </source>
</evidence>
<evidence type="ECO:0000256" key="1">
    <source>
        <dbReference type="ARBA" id="ARBA00022670"/>
    </source>
</evidence>
<evidence type="ECO:0000256" key="3">
    <source>
        <dbReference type="ARBA" id="ARBA00022695"/>
    </source>
</evidence>
<feature type="domain" description="Integrase catalytic" evidence="16">
    <location>
        <begin position="303"/>
        <end position="427"/>
    </location>
</feature>
<reference evidence="17 18" key="1">
    <citation type="journal article" date="2017" name="Nat. Commun.">
        <title>Genome assembly with in vitro proximity ligation data and whole-genome triplication in lettuce.</title>
        <authorList>
            <person name="Reyes-Chin-Wo S."/>
            <person name="Wang Z."/>
            <person name="Yang X."/>
            <person name="Kozik A."/>
            <person name="Arikit S."/>
            <person name="Song C."/>
            <person name="Xia L."/>
            <person name="Froenicke L."/>
            <person name="Lavelle D.O."/>
            <person name="Truco M.J."/>
            <person name="Xia R."/>
            <person name="Zhu S."/>
            <person name="Xu C."/>
            <person name="Xu H."/>
            <person name="Xu X."/>
            <person name="Cox K."/>
            <person name="Korf I."/>
            <person name="Meyers B.C."/>
            <person name="Michelmore R.W."/>
        </authorList>
    </citation>
    <scope>NUCLEOTIDE SEQUENCE [LARGE SCALE GENOMIC DNA]</scope>
    <source>
        <strain evidence="18">cv. Salinas</strain>
        <tissue evidence="17">Seedlings</tissue>
    </source>
</reference>
<keyword evidence="18" id="KW-1185">Reference proteome</keyword>
<dbReference type="Proteomes" id="UP000235145">
    <property type="component" value="Unassembled WGS sequence"/>
</dbReference>
<dbReference type="Gene3D" id="3.30.420.10">
    <property type="entry name" value="Ribonuclease H-like superfamily/Ribonuclease H"/>
    <property type="match status" value="1"/>
</dbReference>
<dbReference type="FunFam" id="3.10.20.370:FF:000001">
    <property type="entry name" value="Retrovirus-related Pol polyprotein from transposon 17.6-like protein"/>
    <property type="match status" value="1"/>
</dbReference>
<keyword evidence="14" id="KW-0233">DNA recombination</keyword>
<dbReference type="GO" id="GO:0004190">
    <property type="term" value="F:aspartic-type endopeptidase activity"/>
    <property type="evidence" value="ECO:0007669"/>
    <property type="project" value="UniProtKB-KW"/>
</dbReference>
<evidence type="ECO:0000259" key="16">
    <source>
        <dbReference type="PROSITE" id="PS50994"/>
    </source>
</evidence>
<evidence type="ECO:0000256" key="10">
    <source>
        <dbReference type="ARBA" id="ARBA00022908"/>
    </source>
</evidence>
<dbReference type="Gene3D" id="3.30.70.270">
    <property type="match status" value="1"/>
</dbReference>
<dbReference type="GO" id="GO:0006508">
    <property type="term" value="P:proteolysis"/>
    <property type="evidence" value="ECO:0007669"/>
    <property type="project" value="UniProtKB-KW"/>
</dbReference>
<dbReference type="GO" id="GO:0015074">
    <property type="term" value="P:DNA integration"/>
    <property type="evidence" value="ECO:0007669"/>
    <property type="project" value="UniProtKB-KW"/>
</dbReference>
<dbReference type="PROSITE" id="PS50994">
    <property type="entry name" value="INTEGRASE"/>
    <property type="match status" value="1"/>
</dbReference>
<organism evidence="17 18">
    <name type="scientific">Lactuca sativa</name>
    <name type="common">Garden lettuce</name>
    <dbReference type="NCBI Taxonomy" id="4236"/>
    <lineage>
        <taxon>Eukaryota</taxon>
        <taxon>Viridiplantae</taxon>
        <taxon>Streptophyta</taxon>
        <taxon>Embryophyta</taxon>
        <taxon>Tracheophyta</taxon>
        <taxon>Spermatophyta</taxon>
        <taxon>Magnoliopsida</taxon>
        <taxon>eudicotyledons</taxon>
        <taxon>Gunneridae</taxon>
        <taxon>Pentapetalae</taxon>
        <taxon>asterids</taxon>
        <taxon>campanulids</taxon>
        <taxon>Asterales</taxon>
        <taxon>Asteraceae</taxon>
        <taxon>Cichorioideae</taxon>
        <taxon>Cichorieae</taxon>
        <taxon>Lactucinae</taxon>
        <taxon>Lactuca</taxon>
    </lineage>
</organism>
<keyword evidence="13" id="KW-0238">DNA-binding</keyword>
<dbReference type="InterPro" id="IPR043128">
    <property type="entry name" value="Rev_trsase/Diguanyl_cyclase"/>
</dbReference>
<dbReference type="CDD" id="cd09274">
    <property type="entry name" value="RNase_HI_RT_Ty3"/>
    <property type="match status" value="1"/>
</dbReference>
<keyword evidence="4" id="KW-0540">Nuclease</keyword>
<dbReference type="InterPro" id="IPR056924">
    <property type="entry name" value="SH3_Tf2-1"/>
</dbReference>
<keyword evidence="2" id="KW-0808">Transferase</keyword>
<sequence>MKFIQGFSSIATPLKALTHKGTTYAWNEKHKEAFEKLKKRLCEATILSLSEGVNDFVVYSDASGVGLGCVLTQRDKVIAYASRQLKEHEKNYPTHDLELAAVVFALKIWRHYLYGTKCKLFTDHKSLQYLFNQKELNMRQRRWLELLKDYDCEILYHPGKANVVADALSRKVNLEKKRPRALRIEVVSKIVESIKKAQEEALEKNDRKEERLGKTLVFSTNNQGLKVFQDRIWVPKTGGIRDLLIEEAHKTMYLIHPGSTKMYRDLKPYYWWPTMKLDVAKYVAECVTCARVKAQHQKPYGSLEPLPIPMGKWEDITMDFVTKLPKTRNGHDMIWVVVDRFTKSAHFIAAKEKWSMDKLVNSYMKEIVRLHGIPLMIVSDRNSRFNSRFWMSLQEELGTKLCLSTAYHPQTDGQSERTIQTLEDMLRACTLEFQDLQLQTNCLFKCLHTTLVKKEVDSTDIWTMNILPINITFILVDSIQGAYEDSVVDHLMMELCAEVSTWNITNEEDVPCGPHCYLQFDMAGKEHGPLNWEMRMKIALGSAKGLAYLHEDHVNGLLSSLEIDNHGGLFKEHMPGRYAELDRESKNCASVLKDDSLSYSNDVSSNKSRISHTSKSREINASPKASDTSSRHASYATKPLKVDDDSHRDKATVSSPKLTESCRVISGSKTSKSKVVDQVTIVVFAVPGLPLAVTLTPHKTTLMFVIRDKTRTPLENLEPVLREDIQKCFEVGDSVLLKVSPWKGLIRFGKRGKLSPRFIGPFKVVQKIENQAYKLELPEELEGIHNNFHVCYLRKFTGDVPDIIPISELRLDENKRFFEEPEAIVDRKTMKLRCKMVDLLLVR</sequence>
<dbReference type="GO" id="GO:0003964">
    <property type="term" value="F:RNA-directed DNA polymerase activity"/>
    <property type="evidence" value="ECO:0007669"/>
    <property type="project" value="UniProtKB-KW"/>
</dbReference>
<dbReference type="GO" id="GO:0006310">
    <property type="term" value="P:DNA recombination"/>
    <property type="evidence" value="ECO:0007669"/>
    <property type="project" value="UniProtKB-KW"/>
</dbReference>
<proteinExistence type="predicted"/>
<dbReference type="InterPro" id="IPR001584">
    <property type="entry name" value="Integrase_cat-core"/>
</dbReference>
<keyword evidence="1" id="KW-0645">Protease</keyword>
<keyword evidence="7" id="KW-0255">Endonuclease</keyword>
<evidence type="ECO:0000256" key="7">
    <source>
        <dbReference type="ARBA" id="ARBA00022759"/>
    </source>
</evidence>
<dbReference type="AlphaFoldDB" id="A0A9R1UHU3"/>
<dbReference type="InterPro" id="IPR036397">
    <property type="entry name" value="RNaseH_sf"/>
</dbReference>
<feature type="region of interest" description="Disordered" evidence="15">
    <location>
        <begin position="600"/>
        <end position="654"/>
    </location>
</feature>
<dbReference type="Pfam" id="PF17917">
    <property type="entry name" value="RT_RNaseH"/>
    <property type="match status" value="1"/>
</dbReference>
<dbReference type="Pfam" id="PF17921">
    <property type="entry name" value="Integrase_H2C2"/>
    <property type="match status" value="1"/>
</dbReference>
<dbReference type="PANTHER" id="PTHR37984:SF5">
    <property type="entry name" value="PROTEIN NYNRIN-LIKE"/>
    <property type="match status" value="1"/>
</dbReference>
<dbReference type="InterPro" id="IPR012337">
    <property type="entry name" value="RNaseH-like_sf"/>
</dbReference>
<dbReference type="InterPro" id="IPR043502">
    <property type="entry name" value="DNA/RNA_pol_sf"/>
</dbReference>
<evidence type="ECO:0000256" key="9">
    <source>
        <dbReference type="ARBA" id="ARBA00022842"/>
    </source>
</evidence>
<evidence type="ECO:0000256" key="2">
    <source>
        <dbReference type="ARBA" id="ARBA00022679"/>
    </source>
</evidence>
<keyword evidence="5" id="KW-0479">Metal-binding</keyword>
<keyword evidence="12" id="KW-0239">DNA-directed DNA polymerase</keyword>
<comment type="caution">
    <text evidence="17">The sequence shown here is derived from an EMBL/GenBank/DDBJ whole genome shotgun (WGS) entry which is preliminary data.</text>
</comment>
<evidence type="ECO:0000256" key="4">
    <source>
        <dbReference type="ARBA" id="ARBA00022722"/>
    </source>
</evidence>
<evidence type="ECO:0000256" key="14">
    <source>
        <dbReference type="ARBA" id="ARBA00023172"/>
    </source>
</evidence>
<dbReference type="PANTHER" id="PTHR37984">
    <property type="entry name" value="PROTEIN CBG26694"/>
    <property type="match status" value="1"/>
</dbReference>
<evidence type="ECO:0000313" key="17">
    <source>
        <dbReference type="EMBL" id="KAJ0187438.1"/>
    </source>
</evidence>
<evidence type="ECO:0000256" key="5">
    <source>
        <dbReference type="ARBA" id="ARBA00022723"/>
    </source>
</evidence>
<dbReference type="SUPFAM" id="SSF53098">
    <property type="entry name" value="Ribonuclease H-like"/>
    <property type="match status" value="1"/>
</dbReference>
<evidence type="ECO:0000256" key="6">
    <source>
        <dbReference type="ARBA" id="ARBA00022750"/>
    </source>
</evidence>
<keyword evidence="6" id="KW-0064">Aspartyl protease</keyword>
<dbReference type="EMBL" id="NBSK02000009">
    <property type="protein sequence ID" value="KAJ0187438.1"/>
    <property type="molecule type" value="Genomic_DNA"/>
</dbReference>
<dbReference type="GO" id="GO:0046872">
    <property type="term" value="F:metal ion binding"/>
    <property type="evidence" value="ECO:0007669"/>
    <property type="project" value="UniProtKB-KW"/>
</dbReference>
<evidence type="ECO:0000256" key="12">
    <source>
        <dbReference type="ARBA" id="ARBA00022932"/>
    </source>
</evidence>